<reference evidence="1 2" key="1">
    <citation type="journal article" date="2021" name="Commun. Biol.">
        <title>The genome of Shorea leprosula (Dipterocarpaceae) highlights the ecological relevance of drought in aseasonal tropical rainforests.</title>
        <authorList>
            <person name="Ng K.K.S."/>
            <person name="Kobayashi M.J."/>
            <person name="Fawcett J.A."/>
            <person name="Hatakeyama M."/>
            <person name="Paape T."/>
            <person name="Ng C.H."/>
            <person name="Ang C.C."/>
            <person name="Tnah L.H."/>
            <person name="Lee C.T."/>
            <person name="Nishiyama T."/>
            <person name="Sese J."/>
            <person name="O'Brien M.J."/>
            <person name="Copetti D."/>
            <person name="Mohd Noor M.I."/>
            <person name="Ong R.C."/>
            <person name="Putra M."/>
            <person name="Sireger I.Z."/>
            <person name="Indrioko S."/>
            <person name="Kosugi Y."/>
            <person name="Izuno A."/>
            <person name="Isagi Y."/>
            <person name="Lee S.L."/>
            <person name="Shimizu K.K."/>
        </authorList>
    </citation>
    <scope>NUCLEOTIDE SEQUENCE [LARGE SCALE GENOMIC DNA]</scope>
    <source>
        <strain evidence="1">214</strain>
    </source>
</reference>
<keyword evidence="2" id="KW-1185">Reference proteome</keyword>
<gene>
    <name evidence="1" type="ORF">SLEP1_g27796</name>
</gene>
<comment type="caution">
    <text evidence="1">The sequence shown here is derived from an EMBL/GenBank/DDBJ whole genome shotgun (WGS) entry which is preliminary data.</text>
</comment>
<dbReference type="Proteomes" id="UP001054252">
    <property type="component" value="Unassembled WGS sequence"/>
</dbReference>
<accession>A0AAV5K2Y5</accession>
<sequence length="75" mass="8569">MHVFSRDSFLRHMEFDLNDRRSIRFVFVLLSSLSLSPGRELCSSMLMSQIIMTVDLYSNNHENFSGNPGLLCLAA</sequence>
<evidence type="ECO:0000313" key="2">
    <source>
        <dbReference type="Proteomes" id="UP001054252"/>
    </source>
</evidence>
<dbReference type="EMBL" id="BPVZ01000047">
    <property type="protein sequence ID" value="GKV17265.1"/>
    <property type="molecule type" value="Genomic_DNA"/>
</dbReference>
<protein>
    <submittedName>
        <fullName evidence="1">Uncharacterized protein</fullName>
    </submittedName>
</protein>
<dbReference type="AlphaFoldDB" id="A0AAV5K2Y5"/>
<proteinExistence type="predicted"/>
<evidence type="ECO:0000313" key="1">
    <source>
        <dbReference type="EMBL" id="GKV17265.1"/>
    </source>
</evidence>
<name>A0AAV5K2Y5_9ROSI</name>
<organism evidence="1 2">
    <name type="scientific">Rubroshorea leprosula</name>
    <dbReference type="NCBI Taxonomy" id="152421"/>
    <lineage>
        <taxon>Eukaryota</taxon>
        <taxon>Viridiplantae</taxon>
        <taxon>Streptophyta</taxon>
        <taxon>Embryophyta</taxon>
        <taxon>Tracheophyta</taxon>
        <taxon>Spermatophyta</taxon>
        <taxon>Magnoliopsida</taxon>
        <taxon>eudicotyledons</taxon>
        <taxon>Gunneridae</taxon>
        <taxon>Pentapetalae</taxon>
        <taxon>rosids</taxon>
        <taxon>malvids</taxon>
        <taxon>Malvales</taxon>
        <taxon>Dipterocarpaceae</taxon>
        <taxon>Rubroshorea</taxon>
    </lineage>
</organism>